<keyword evidence="4 9" id="KW-0812">Transmembrane</keyword>
<sequence length="181" mass="20666">MLNVGMTELLCFAIIALLVLGPEKLPEAARFTAKWYGKAKRMISSIQTEIDQSLKLSEFRAEMQKEIARMTEIEQRLQQKMDLLNQQYQTQAPSQSSLNSNPQPTDAMTDTTQAHIETDTSAHLSVIPSLHQWNFTFMKKHDAHYERVPFKQAFIQVQHPLSPTLAHPFTNNTNNPMKIAV</sequence>
<feature type="coiled-coil region" evidence="10">
    <location>
        <begin position="56"/>
        <end position="87"/>
    </location>
</feature>
<evidence type="ECO:0000256" key="11">
    <source>
        <dbReference type="SAM" id="MobiDB-lite"/>
    </source>
</evidence>
<feature type="compositionally biased region" description="Low complexity" evidence="11">
    <location>
        <begin position="93"/>
        <end position="104"/>
    </location>
</feature>
<dbReference type="InterPro" id="IPR018448">
    <property type="entry name" value="TatB"/>
</dbReference>
<feature type="region of interest" description="Disordered" evidence="11">
    <location>
        <begin position="88"/>
        <end position="109"/>
    </location>
</feature>
<dbReference type="KEGG" id="alj:G8D99_13000"/>
<dbReference type="Gene3D" id="1.20.5.3310">
    <property type="match status" value="1"/>
</dbReference>
<dbReference type="EMBL" id="CP049916">
    <property type="protein sequence ID" value="QIO09836.1"/>
    <property type="molecule type" value="Genomic_DNA"/>
</dbReference>
<dbReference type="GO" id="GO:0033281">
    <property type="term" value="C:TAT protein transport complex"/>
    <property type="evidence" value="ECO:0007669"/>
    <property type="project" value="UniProtKB-UniRule"/>
</dbReference>
<comment type="similarity">
    <text evidence="9">Belongs to the TatB family.</text>
</comment>
<gene>
    <name evidence="9 12" type="primary">tatB</name>
    <name evidence="12" type="ORF">G8D99_13000</name>
</gene>
<comment type="subunit">
    <text evidence="9">The Tat system comprises two distinct complexes: a TatABC complex, containing multiple copies of TatA, TatB and TatC subunits, and a separate TatA complex, containing only TatA subunits. Substrates initially bind to the TatABC complex, which probably triggers association of the separate TatA complex to form the active translocon.</text>
</comment>
<keyword evidence="2 9" id="KW-0813">Transport</keyword>
<keyword evidence="7 9" id="KW-0811">Translocation</keyword>
<dbReference type="Pfam" id="PF02416">
    <property type="entry name" value="TatA_B_E"/>
    <property type="match status" value="1"/>
</dbReference>
<comment type="subcellular location">
    <subcellularLocation>
        <location evidence="9">Cell membrane</location>
        <topology evidence="9">Single-pass membrane protein</topology>
    </subcellularLocation>
    <subcellularLocation>
        <location evidence="1">Membrane</location>
        <topology evidence="1">Single-pass membrane protein</topology>
    </subcellularLocation>
</comment>
<evidence type="ECO:0000256" key="6">
    <source>
        <dbReference type="ARBA" id="ARBA00022989"/>
    </source>
</evidence>
<keyword evidence="13" id="KW-1185">Reference proteome</keyword>
<evidence type="ECO:0000256" key="3">
    <source>
        <dbReference type="ARBA" id="ARBA00022475"/>
    </source>
</evidence>
<dbReference type="AlphaFoldDB" id="A0A6G8S6H1"/>
<keyword evidence="6 9" id="KW-1133">Transmembrane helix</keyword>
<evidence type="ECO:0000256" key="9">
    <source>
        <dbReference type="HAMAP-Rule" id="MF_00237"/>
    </source>
</evidence>
<dbReference type="GO" id="GO:0043953">
    <property type="term" value="P:protein transport by the Tat complex"/>
    <property type="evidence" value="ECO:0007669"/>
    <property type="project" value="UniProtKB-UniRule"/>
</dbReference>
<keyword evidence="5 9" id="KW-0653">Protein transport</keyword>
<evidence type="ECO:0000256" key="5">
    <source>
        <dbReference type="ARBA" id="ARBA00022927"/>
    </source>
</evidence>
<protein>
    <recommendedName>
        <fullName evidence="9">Sec-independent protein translocase protein TatB</fullName>
    </recommendedName>
</protein>
<organism evidence="12 13">
    <name type="scientific">Acinetobacter lanii</name>
    <dbReference type="NCBI Taxonomy" id="2715163"/>
    <lineage>
        <taxon>Bacteria</taxon>
        <taxon>Pseudomonadati</taxon>
        <taxon>Pseudomonadota</taxon>
        <taxon>Gammaproteobacteria</taxon>
        <taxon>Moraxellales</taxon>
        <taxon>Moraxellaceae</taxon>
        <taxon>Acinetobacter</taxon>
    </lineage>
</organism>
<evidence type="ECO:0000313" key="13">
    <source>
        <dbReference type="Proteomes" id="UP000501939"/>
    </source>
</evidence>
<dbReference type="GO" id="GO:0008320">
    <property type="term" value="F:protein transmembrane transporter activity"/>
    <property type="evidence" value="ECO:0007669"/>
    <property type="project" value="UniProtKB-UniRule"/>
</dbReference>
<dbReference type="NCBIfam" id="TIGR01410">
    <property type="entry name" value="tatB"/>
    <property type="match status" value="1"/>
</dbReference>
<evidence type="ECO:0000256" key="8">
    <source>
        <dbReference type="ARBA" id="ARBA00023136"/>
    </source>
</evidence>
<accession>A0A6G8S6H1</accession>
<dbReference type="Proteomes" id="UP000501939">
    <property type="component" value="Chromosome"/>
</dbReference>
<dbReference type="PANTHER" id="PTHR33162:SF1">
    <property type="entry name" value="SEC-INDEPENDENT PROTEIN TRANSLOCASE PROTEIN TATA, CHLOROPLASTIC"/>
    <property type="match status" value="1"/>
</dbReference>
<dbReference type="InterPro" id="IPR003369">
    <property type="entry name" value="TatA/B/E"/>
</dbReference>
<keyword evidence="10" id="KW-0175">Coiled coil</keyword>
<evidence type="ECO:0000256" key="10">
    <source>
        <dbReference type="SAM" id="Coils"/>
    </source>
</evidence>
<dbReference type="PANTHER" id="PTHR33162">
    <property type="entry name" value="SEC-INDEPENDENT PROTEIN TRANSLOCASE PROTEIN TATA, CHLOROPLASTIC"/>
    <property type="match status" value="1"/>
</dbReference>
<evidence type="ECO:0000256" key="1">
    <source>
        <dbReference type="ARBA" id="ARBA00004167"/>
    </source>
</evidence>
<reference evidence="12 13" key="1">
    <citation type="submission" date="2020-03" db="EMBL/GenBank/DDBJ databases">
        <authorList>
            <person name="Zhu W."/>
        </authorList>
    </citation>
    <scope>NUCLEOTIDE SEQUENCE [LARGE SCALE GENOMIC DNA]</scope>
    <source>
        <strain evidence="12 13">185</strain>
    </source>
</reference>
<dbReference type="PRINTS" id="PR01506">
    <property type="entry name" value="TATBPROTEIN"/>
</dbReference>
<name>A0A6G8S6H1_9GAMM</name>
<keyword evidence="3 9" id="KW-1003">Cell membrane</keyword>
<evidence type="ECO:0000256" key="7">
    <source>
        <dbReference type="ARBA" id="ARBA00023010"/>
    </source>
</evidence>
<evidence type="ECO:0000313" key="12">
    <source>
        <dbReference type="EMBL" id="QIO09836.1"/>
    </source>
</evidence>
<evidence type="ECO:0000256" key="4">
    <source>
        <dbReference type="ARBA" id="ARBA00022692"/>
    </source>
</evidence>
<proteinExistence type="inferred from homology"/>
<comment type="function">
    <text evidence="9">Part of the twin-arginine translocation (Tat) system that transports large folded proteins containing a characteristic twin-arginine motif in their signal peptide across membranes. Together with TatC, TatB is part of a receptor directly interacting with Tat signal peptides. TatB may form an oligomeric binding site that transiently accommodates folded Tat precursor proteins before their translocation.</text>
</comment>
<keyword evidence="8 9" id="KW-0472">Membrane</keyword>
<dbReference type="HAMAP" id="MF_00237">
    <property type="entry name" value="TatB"/>
    <property type="match status" value="1"/>
</dbReference>
<evidence type="ECO:0000256" key="2">
    <source>
        <dbReference type="ARBA" id="ARBA00022448"/>
    </source>
</evidence>